<protein>
    <recommendedName>
        <fullName evidence="2">Reverse transcriptase domain-containing protein</fullName>
    </recommendedName>
</protein>
<dbReference type="Pfam" id="PF00078">
    <property type="entry name" value="RVT_1"/>
    <property type="match status" value="1"/>
</dbReference>
<dbReference type="InterPro" id="IPR043502">
    <property type="entry name" value="DNA/RNA_pol_sf"/>
</dbReference>
<keyword evidence="4" id="KW-1185">Reference proteome</keyword>
<evidence type="ECO:0000313" key="3">
    <source>
        <dbReference type="EMBL" id="CAB0043332.1"/>
    </source>
</evidence>
<feature type="compositionally biased region" description="Basic and acidic residues" evidence="1">
    <location>
        <begin position="80"/>
        <end position="92"/>
    </location>
</feature>
<dbReference type="OrthoDB" id="7695265at2759"/>
<dbReference type="InterPro" id="IPR043128">
    <property type="entry name" value="Rev_trsase/Diguanyl_cyclase"/>
</dbReference>
<proteinExistence type="predicted"/>
<evidence type="ECO:0000256" key="1">
    <source>
        <dbReference type="SAM" id="MobiDB-lite"/>
    </source>
</evidence>
<evidence type="ECO:0000313" key="4">
    <source>
        <dbReference type="Proteomes" id="UP000479190"/>
    </source>
</evidence>
<dbReference type="InterPro" id="IPR000477">
    <property type="entry name" value="RT_dom"/>
</dbReference>
<feature type="region of interest" description="Disordered" evidence="1">
    <location>
        <begin position="1"/>
        <end position="148"/>
    </location>
</feature>
<dbReference type="AlphaFoldDB" id="A0A6H5J1V8"/>
<reference evidence="3 4" key="1">
    <citation type="submission" date="2020-02" db="EMBL/GenBank/DDBJ databases">
        <authorList>
            <person name="Ferguson B K."/>
        </authorList>
    </citation>
    <scope>NUCLEOTIDE SEQUENCE [LARGE SCALE GENOMIC DNA]</scope>
</reference>
<dbReference type="CDD" id="cd01650">
    <property type="entry name" value="RT_nLTR_like"/>
    <property type="match status" value="1"/>
</dbReference>
<organism evidence="3 4">
    <name type="scientific">Trichogramma brassicae</name>
    <dbReference type="NCBI Taxonomy" id="86971"/>
    <lineage>
        <taxon>Eukaryota</taxon>
        <taxon>Metazoa</taxon>
        <taxon>Ecdysozoa</taxon>
        <taxon>Arthropoda</taxon>
        <taxon>Hexapoda</taxon>
        <taxon>Insecta</taxon>
        <taxon>Pterygota</taxon>
        <taxon>Neoptera</taxon>
        <taxon>Endopterygota</taxon>
        <taxon>Hymenoptera</taxon>
        <taxon>Apocrita</taxon>
        <taxon>Proctotrupomorpha</taxon>
        <taxon>Chalcidoidea</taxon>
        <taxon>Trichogrammatidae</taxon>
        <taxon>Trichogramma</taxon>
    </lineage>
</organism>
<dbReference type="PANTHER" id="PTHR19446">
    <property type="entry name" value="REVERSE TRANSCRIPTASES"/>
    <property type="match status" value="1"/>
</dbReference>
<evidence type="ECO:0000259" key="2">
    <source>
        <dbReference type="PROSITE" id="PS50878"/>
    </source>
</evidence>
<dbReference type="SUPFAM" id="SSF56672">
    <property type="entry name" value="DNA/RNA polymerases"/>
    <property type="match status" value="1"/>
</dbReference>
<feature type="domain" description="Reverse transcriptase" evidence="2">
    <location>
        <begin position="263"/>
        <end position="540"/>
    </location>
</feature>
<sequence length="877" mass="98164">MNRLAPRGGESAGRSTNERFPPPDPTSENDRCDQGRPGRRATIRPPGLPGKARRARMEEVEQDSSLVDQRADQTAQHIRQTWESRSGPKLERTTWNQRASLRGGRRNHSPASGEPALKLQQVGRGGTPSWDEREVAGGRGSQVREPSNERNLYKRIKELWKRSMRKAATLILDGEERTSAKPSLEAQTAFWEPIMSSPEDLARDARPARAAGVEPLWSLWEPITIEEVRLLRPKKDTAAGPDGVGPGDWGRIPDVVKALLFNCIQCIGRCPDAILDSRTILIPKTDGAMDPALFRPLSIPSVILRHYHRVLANRVAVGVKMDRRQRAFMATDGIAQNTSLLAAVLHDAKRRLKPLHMAVLDVKKAFDTVSREAIDRAMAHKGVPPPMSEYISDLYKRAKTRIEVDGMRSEPILPTRGVRQGDPLSPVLFNMIMDQVLNSVPTTVAYPLGDTGVSALAFADDIILLASTRDGLQESLNGVATGVRQQGMELMPAKCATLSIEVDGRGKRRKVTAESPFLVDGTAVKMLTIEDEFKYLGVMFDCNGPAWRPLDIRDKLDRVSRAPIKAQMRLKVLDTYLLPRYIHTLTMGKTSHAELKAIDKLIRRAVRGWLRLPHDCPNAFIHASRDQGGLGVASLATVVPHIKRCRLEAIDQSGAFFAADLIGSEWTRKRLDWCHRASHTPARWARELHGRVDGVELRDTRKARSSYQWINDPYCTVPTADYIHYVHVRCNALPSPRETYQRSQRPPRAGSVSRWVPNQGLRKPDILAHNNEEAVILDVQVISGAANLEEASKKKRDYYHRNASLMQSVADRCSLPVEQISVEAITLTWRAIWARSSEEILRSMGCGQAVLNGLSKRVLFGSYLNFWAFNRRRRGAR</sequence>
<name>A0A6H5J1V8_9HYME</name>
<dbReference type="EMBL" id="CADCXV010001306">
    <property type="protein sequence ID" value="CAB0043332.1"/>
    <property type="molecule type" value="Genomic_DNA"/>
</dbReference>
<dbReference type="Gene3D" id="3.30.70.270">
    <property type="match status" value="1"/>
</dbReference>
<feature type="compositionally biased region" description="Polar residues" evidence="1">
    <location>
        <begin position="63"/>
        <end position="79"/>
    </location>
</feature>
<dbReference type="Proteomes" id="UP000479190">
    <property type="component" value="Unassembled WGS sequence"/>
</dbReference>
<gene>
    <name evidence="3" type="ORF">TBRA_LOCUS14920</name>
</gene>
<accession>A0A6H5J1V8</accession>
<dbReference type="PROSITE" id="PS50878">
    <property type="entry name" value="RT_POL"/>
    <property type="match status" value="1"/>
</dbReference>
<dbReference type="GO" id="GO:0071897">
    <property type="term" value="P:DNA biosynthetic process"/>
    <property type="evidence" value="ECO:0007669"/>
    <property type="project" value="UniProtKB-ARBA"/>
</dbReference>